<keyword evidence="3" id="KW-1185">Reference proteome</keyword>
<proteinExistence type="predicted"/>
<feature type="chain" id="PRO_5027094760" evidence="1">
    <location>
        <begin position="26"/>
        <end position="478"/>
    </location>
</feature>
<accession>A0A6J5EVN8</accession>
<evidence type="ECO:0000256" key="1">
    <source>
        <dbReference type="SAM" id="SignalP"/>
    </source>
</evidence>
<feature type="signal peptide" evidence="1">
    <location>
        <begin position="1"/>
        <end position="25"/>
    </location>
</feature>
<protein>
    <submittedName>
        <fullName evidence="2">Uncharacterized protein</fullName>
    </submittedName>
</protein>
<dbReference type="RefSeq" id="WP_175231529.1">
    <property type="nucleotide sequence ID" value="NZ_CADIKH010000045.1"/>
</dbReference>
<gene>
    <name evidence="2" type="ORF">LMG29542_06304</name>
</gene>
<name>A0A6J5EVN8_9BURK</name>
<evidence type="ECO:0000313" key="2">
    <source>
        <dbReference type="EMBL" id="CAB3770253.1"/>
    </source>
</evidence>
<organism evidence="2 3">
    <name type="scientific">Paraburkholderia humisilvae</name>
    <dbReference type="NCBI Taxonomy" id="627669"/>
    <lineage>
        <taxon>Bacteria</taxon>
        <taxon>Pseudomonadati</taxon>
        <taxon>Pseudomonadota</taxon>
        <taxon>Betaproteobacteria</taxon>
        <taxon>Burkholderiales</taxon>
        <taxon>Burkholderiaceae</taxon>
        <taxon>Paraburkholderia</taxon>
    </lineage>
</organism>
<keyword evidence="1" id="KW-0732">Signal</keyword>
<sequence>MKIKAVLLGLIAATSAFFSAIPASAETIDAQSHVSGMSAPDITPPFSNLKASASKAVKVPPTAVSAKRFQSLRTTRQTEFNAQDVAPPVAGCADIQVGSVYSATTAAVGFTDCFEFVTADATKYVGYVANLPFNEEHDAHLVQVNSDGSLTYLDDERDTSQNKIVQAIPGGPVRLLLLVDSQSGAGGASFLFQVLGTTGYDSYEPNDSILHPTQLTGFQLINGNLDSPSDVDYYAVTTNQNQTANLVAFTATTNTQTAQLETAPNTWATLTPGVMYTVTSSAGATLMMRVYDNGTTGASTSGVVGSQGTAKAATASTYSLRVSDAAGTAGFFQFLDTENISHLAPGGENVARTIVAGVAAWDHTGNLRLPPGEHVVIQVYDTNLGASPVLLSSTDGYTGDPGGNLFATLNIGNCQGGGTAEGQFQTTAVPADHYDITYNPNSFALAYLANNPPQQITPPFAGLSRFVHICSERYLGRY</sequence>
<evidence type="ECO:0000313" key="3">
    <source>
        <dbReference type="Proteomes" id="UP000494363"/>
    </source>
</evidence>
<reference evidence="2 3" key="1">
    <citation type="submission" date="2020-04" db="EMBL/GenBank/DDBJ databases">
        <authorList>
            <person name="De Canck E."/>
        </authorList>
    </citation>
    <scope>NUCLEOTIDE SEQUENCE [LARGE SCALE GENOMIC DNA]</scope>
    <source>
        <strain evidence="2 3">LMG 29542</strain>
    </source>
</reference>
<dbReference type="Proteomes" id="UP000494363">
    <property type="component" value="Unassembled WGS sequence"/>
</dbReference>
<dbReference type="EMBL" id="CADIKH010000045">
    <property type="protein sequence ID" value="CAB3770253.1"/>
    <property type="molecule type" value="Genomic_DNA"/>
</dbReference>
<dbReference type="Gene3D" id="2.60.120.380">
    <property type="match status" value="1"/>
</dbReference>
<dbReference type="AlphaFoldDB" id="A0A6J5EVN8"/>